<evidence type="ECO:0000313" key="3">
    <source>
        <dbReference type="Proteomes" id="UP000016935"/>
    </source>
</evidence>
<dbReference type="HOGENOM" id="CLU_1778623_0_0_1"/>
<organism evidence="2 3">
    <name type="scientific">Exserohilum turcicum (strain 28A)</name>
    <name type="common">Northern leaf blight fungus</name>
    <name type="synonym">Setosphaeria turcica</name>
    <dbReference type="NCBI Taxonomy" id="671987"/>
    <lineage>
        <taxon>Eukaryota</taxon>
        <taxon>Fungi</taxon>
        <taxon>Dikarya</taxon>
        <taxon>Ascomycota</taxon>
        <taxon>Pezizomycotina</taxon>
        <taxon>Dothideomycetes</taxon>
        <taxon>Pleosporomycetidae</taxon>
        <taxon>Pleosporales</taxon>
        <taxon>Pleosporineae</taxon>
        <taxon>Pleosporaceae</taxon>
        <taxon>Exserohilum</taxon>
    </lineage>
</organism>
<name>R0IJK2_EXST2</name>
<reference evidence="2 3" key="2">
    <citation type="journal article" date="2013" name="PLoS Genet.">
        <title>Comparative genome structure, secondary metabolite, and effector coding capacity across Cochliobolus pathogens.</title>
        <authorList>
            <person name="Condon B.J."/>
            <person name="Leng Y."/>
            <person name="Wu D."/>
            <person name="Bushley K.E."/>
            <person name="Ohm R.A."/>
            <person name="Otillar R."/>
            <person name="Martin J."/>
            <person name="Schackwitz W."/>
            <person name="Grimwood J."/>
            <person name="MohdZainudin N."/>
            <person name="Xue C."/>
            <person name="Wang R."/>
            <person name="Manning V.A."/>
            <person name="Dhillon B."/>
            <person name="Tu Z.J."/>
            <person name="Steffenson B.J."/>
            <person name="Salamov A."/>
            <person name="Sun H."/>
            <person name="Lowry S."/>
            <person name="LaButti K."/>
            <person name="Han J."/>
            <person name="Copeland A."/>
            <person name="Lindquist E."/>
            <person name="Barry K."/>
            <person name="Schmutz J."/>
            <person name="Baker S.E."/>
            <person name="Ciuffetti L.M."/>
            <person name="Grigoriev I.V."/>
            <person name="Zhong S."/>
            <person name="Turgeon B.G."/>
        </authorList>
    </citation>
    <scope>NUCLEOTIDE SEQUENCE [LARGE SCALE GENOMIC DNA]</scope>
    <source>
        <strain evidence="3">28A</strain>
    </source>
</reference>
<proteinExistence type="predicted"/>
<reference evidence="2 3" key="1">
    <citation type="journal article" date="2012" name="PLoS Pathog.">
        <title>Diverse lifestyles and strategies of plant pathogenesis encoded in the genomes of eighteen Dothideomycetes fungi.</title>
        <authorList>
            <person name="Ohm R.A."/>
            <person name="Feau N."/>
            <person name="Henrissat B."/>
            <person name="Schoch C.L."/>
            <person name="Horwitz B.A."/>
            <person name="Barry K.W."/>
            <person name="Condon B.J."/>
            <person name="Copeland A.C."/>
            <person name="Dhillon B."/>
            <person name="Glaser F."/>
            <person name="Hesse C.N."/>
            <person name="Kosti I."/>
            <person name="LaButti K."/>
            <person name="Lindquist E.A."/>
            <person name="Lucas S."/>
            <person name="Salamov A.A."/>
            <person name="Bradshaw R.E."/>
            <person name="Ciuffetti L."/>
            <person name="Hamelin R.C."/>
            <person name="Kema G.H.J."/>
            <person name="Lawrence C."/>
            <person name="Scott J.A."/>
            <person name="Spatafora J.W."/>
            <person name="Turgeon B.G."/>
            <person name="de Wit P.J.G.M."/>
            <person name="Zhong S."/>
            <person name="Goodwin S.B."/>
            <person name="Grigoriev I.V."/>
        </authorList>
    </citation>
    <scope>NUCLEOTIDE SEQUENCE [LARGE SCALE GENOMIC DNA]</scope>
    <source>
        <strain evidence="3">28A</strain>
    </source>
</reference>
<dbReference type="OrthoDB" id="10641340at2759"/>
<dbReference type="EMBL" id="KB908703">
    <property type="protein sequence ID" value="EOA85325.1"/>
    <property type="molecule type" value="Genomic_DNA"/>
</dbReference>
<dbReference type="RefSeq" id="XP_008026939.1">
    <property type="nucleotide sequence ID" value="XM_008028748.1"/>
</dbReference>
<dbReference type="Proteomes" id="UP000016935">
    <property type="component" value="Unassembled WGS sequence"/>
</dbReference>
<sequence length="146" mass="16055">MKLINLILLASVVSANGVKITDDLPVLPFDELLRLAYQNASEEIKQSHFTENHRRAFDESNDITKRHSVDLFRRADPIPVVFNCLAATGTTFVVAGITVANSAFFVGLEQLEPFQLFSNTPAGTYLSEIYPPPASTGFDITGIQPE</sequence>
<dbReference type="GeneID" id="19402366"/>
<feature type="chain" id="PRO_5004353096" evidence="1">
    <location>
        <begin position="18"/>
        <end position="146"/>
    </location>
</feature>
<evidence type="ECO:0000313" key="2">
    <source>
        <dbReference type="EMBL" id="EOA85325.1"/>
    </source>
</evidence>
<keyword evidence="1" id="KW-0732">Signal</keyword>
<accession>R0IJK2</accession>
<protein>
    <submittedName>
        <fullName evidence="2">Uncharacterized protein</fullName>
    </submittedName>
</protein>
<gene>
    <name evidence="2" type="ORF">SETTUDRAFT_20835</name>
</gene>
<dbReference type="AlphaFoldDB" id="R0IJK2"/>
<feature type="signal peptide" evidence="1">
    <location>
        <begin position="1"/>
        <end position="17"/>
    </location>
</feature>
<keyword evidence="3" id="KW-1185">Reference proteome</keyword>
<evidence type="ECO:0000256" key="1">
    <source>
        <dbReference type="SAM" id="SignalP"/>
    </source>
</evidence>